<keyword evidence="3" id="KW-1185">Reference proteome</keyword>
<dbReference type="InterPro" id="IPR011048">
    <property type="entry name" value="Haem_d1_sf"/>
</dbReference>
<dbReference type="GO" id="GO:0005829">
    <property type="term" value="C:cytosol"/>
    <property type="evidence" value="ECO:0007669"/>
    <property type="project" value="TreeGrafter"/>
</dbReference>
<dbReference type="Pfam" id="PF10282">
    <property type="entry name" value="Lactonase"/>
    <property type="match status" value="1"/>
</dbReference>
<proteinExistence type="inferred from homology"/>
<dbReference type="AlphaFoldDB" id="A0A841DNN6"/>
<dbReference type="RefSeq" id="WP_184834345.1">
    <property type="nucleotide sequence ID" value="NZ_BAAAVN010000001.1"/>
</dbReference>
<dbReference type="PROSITE" id="PS51318">
    <property type="entry name" value="TAT"/>
    <property type="match status" value="1"/>
</dbReference>
<dbReference type="InterPro" id="IPR050282">
    <property type="entry name" value="Cycloisomerase_2"/>
</dbReference>
<dbReference type="EC" id="3.1.1.31" evidence="2"/>
<evidence type="ECO:0000313" key="3">
    <source>
        <dbReference type="Proteomes" id="UP000558997"/>
    </source>
</evidence>
<evidence type="ECO:0000313" key="2">
    <source>
        <dbReference type="EMBL" id="MBB5979389.1"/>
    </source>
</evidence>
<comment type="caution">
    <text evidence="2">The sequence shown here is derived from an EMBL/GenBank/DDBJ whole genome shotgun (WGS) entry which is preliminary data.</text>
</comment>
<dbReference type="Gene3D" id="2.130.10.10">
    <property type="entry name" value="YVTN repeat-like/Quinoprotein amine dehydrogenase"/>
    <property type="match status" value="1"/>
</dbReference>
<dbReference type="InterPro" id="IPR019405">
    <property type="entry name" value="Lactonase_7-beta_prop"/>
</dbReference>
<comment type="similarity">
    <text evidence="1">Belongs to the cycloisomerase 2 family.</text>
</comment>
<dbReference type="InterPro" id="IPR006311">
    <property type="entry name" value="TAT_signal"/>
</dbReference>
<dbReference type="GO" id="GO:0017057">
    <property type="term" value="F:6-phosphogluconolactonase activity"/>
    <property type="evidence" value="ECO:0007669"/>
    <property type="project" value="UniProtKB-EC"/>
</dbReference>
<dbReference type="InterPro" id="IPR015943">
    <property type="entry name" value="WD40/YVTN_repeat-like_dom_sf"/>
</dbReference>
<gene>
    <name evidence="2" type="ORF">HDA44_002730</name>
</gene>
<protein>
    <submittedName>
        <fullName evidence="2">6-phosphogluconolactonase</fullName>
        <ecNumber evidence="2">3.1.1.31</ecNumber>
    </submittedName>
</protein>
<dbReference type="Proteomes" id="UP000558997">
    <property type="component" value="Unassembled WGS sequence"/>
</dbReference>
<dbReference type="PANTHER" id="PTHR30344:SF1">
    <property type="entry name" value="6-PHOSPHOGLUCONOLACTONASE"/>
    <property type="match status" value="1"/>
</dbReference>
<dbReference type="SUPFAM" id="SSF51004">
    <property type="entry name" value="C-terminal (heme d1) domain of cytochrome cd1-nitrite reductase"/>
    <property type="match status" value="1"/>
</dbReference>
<name>A0A841DNN6_9ACTN</name>
<accession>A0A841DNN6</accession>
<sequence length="348" mass="36378">MNLSRRGFLGFTAALAPIHQLATREAPEPRPRRAGTMYLGTYGPGVGIATYDVDGRITATGTIADVPNPSFVIRSGNLLYAVNEQDAGAVTAIDISGTPKVLNRQPTKGSGPCHLAKIGNQLVTANYGSGDVSVHPINADGSLGQPTELVKHEGSAPHAHQIVQAGEYVLAVDLGTDSIYSYTLAGGKLALKHQAKLATGAGPRHLVYHPSGKYAYVADELNSTVTICGYDAGVFTVLKSIPVASGKNYPGEIVISADGRFVYVTNRGHNSVSILRTVRGGAELELVGIPGCGGDWPRHCAFDPAGRLLFVANQKSNNVATFLVDQTTGGLTQTSDFGTPSPVCVAGW</sequence>
<dbReference type="PANTHER" id="PTHR30344">
    <property type="entry name" value="6-PHOSPHOGLUCONOLACTONASE-RELATED"/>
    <property type="match status" value="1"/>
</dbReference>
<keyword evidence="2" id="KW-0378">Hydrolase</keyword>
<evidence type="ECO:0000256" key="1">
    <source>
        <dbReference type="ARBA" id="ARBA00005564"/>
    </source>
</evidence>
<reference evidence="2 3" key="1">
    <citation type="submission" date="2020-08" db="EMBL/GenBank/DDBJ databases">
        <title>Sequencing the genomes of 1000 actinobacteria strains.</title>
        <authorList>
            <person name="Klenk H.-P."/>
        </authorList>
    </citation>
    <scope>NUCLEOTIDE SEQUENCE [LARGE SCALE GENOMIC DNA]</scope>
    <source>
        <strain evidence="2 3">DSM 17294</strain>
    </source>
</reference>
<organism evidence="2 3">
    <name type="scientific">Kribbella solani</name>
    <dbReference type="NCBI Taxonomy" id="236067"/>
    <lineage>
        <taxon>Bacteria</taxon>
        <taxon>Bacillati</taxon>
        <taxon>Actinomycetota</taxon>
        <taxon>Actinomycetes</taxon>
        <taxon>Propionibacteriales</taxon>
        <taxon>Kribbellaceae</taxon>
        <taxon>Kribbella</taxon>
    </lineage>
</organism>
<dbReference type="EMBL" id="JACHNF010000001">
    <property type="protein sequence ID" value="MBB5979389.1"/>
    <property type="molecule type" value="Genomic_DNA"/>
</dbReference>